<dbReference type="PROSITE" id="PS50847">
    <property type="entry name" value="GRAM_POS_ANCHORING"/>
    <property type="match status" value="1"/>
</dbReference>
<evidence type="ECO:0000259" key="7">
    <source>
        <dbReference type="PROSITE" id="PS50847"/>
    </source>
</evidence>
<evidence type="ECO:0000313" key="9">
    <source>
        <dbReference type="Proteomes" id="UP001204068"/>
    </source>
</evidence>
<comment type="subcellular location">
    <subcellularLocation>
        <location evidence="1">Secreted</location>
        <location evidence="1">Cell wall</location>
        <topology evidence="1">Peptidoglycan-anchor</topology>
    </subcellularLocation>
</comment>
<reference evidence="8" key="1">
    <citation type="submission" date="2022-07" db="EMBL/GenBank/DDBJ databases">
        <title>Bacterial species isolated from the porcine tonsil microbiota.</title>
        <authorList>
            <person name="Oliveira I.M.F."/>
        </authorList>
    </citation>
    <scope>NUCLEOTIDE SEQUENCE</scope>
    <source>
        <strain evidence="8">8QC2O2</strain>
    </source>
</reference>
<dbReference type="NCBIfam" id="TIGR01167">
    <property type="entry name" value="LPXTG_anchor"/>
    <property type="match status" value="1"/>
</dbReference>
<evidence type="ECO:0000256" key="3">
    <source>
        <dbReference type="ARBA" id="ARBA00022525"/>
    </source>
</evidence>
<feature type="compositionally biased region" description="Polar residues" evidence="6">
    <location>
        <begin position="110"/>
        <end position="135"/>
    </location>
</feature>
<sequence length="190" mass="20263">TPGYGSKDNGSTPVKPGTSTHIPQIGDKELPPGTEFEVPSDKAPTGWTVTVDPKTGDLTVIPPKDVKPGTMVDIPVTVKYPDGTIEEIIVSVIVEDECDDSATRATDMTMNKGQTNMNGQTVDKASQSQATNTTESSKDKMMNKGNNTQAKVLPDTGETPAENATLFGSLFAGLGSLFLFGRRKKEEEEQ</sequence>
<gene>
    <name evidence="8" type="ORF">NQ032_11970</name>
</gene>
<dbReference type="InterPro" id="IPR044055">
    <property type="entry name" value="RibLong"/>
</dbReference>
<protein>
    <submittedName>
        <fullName evidence="8">YPDG domain-containing protein</fullName>
    </submittedName>
</protein>
<dbReference type="AlphaFoldDB" id="A0AAW5LGS6"/>
<comment type="caution">
    <text evidence="8">The sequence shown here is derived from an EMBL/GenBank/DDBJ whole genome shotgun (WGS) entry which is preliminary data.</text>
</comment>
<evidence type="ECO:0000256" key="6">
    <source>
        <dbReference type="SAM" id="MobiDB-lite"/>
    </source>
</evidence>
<feature type="region of interest" description="Disordered" evidence="6">
    <location>
        <begin position="110"/>
        <end position="160"/>
    </location>
</feature>
<organism evidence="8 9">
    <name type="scientific">Mammaliicoccus sciuri</name>
    <name type="common">Staphylococcus sciuri</name>
    <dbReference type="NCBI Taxonomy" id="1296"/>
    <lineage>
        <taxon>Bacteria</taxon>
        <taxon>Bacillati</taxon>
        <taxon>Bacillota</taxon>
        <taxon>Bacilli</taxon>
        <taxon>Bacillales</taxon>
        <taxon>Staphylococcaceae</taxon>
        <taxon>Mammaliicoccus</taxon>
    </lineage>
</organism>
<evidence type="ECO:0000256" key="2">
    <source>
        <dbReference type="ARBA" id="ARBA00022512"/>
    </source>
</evidence>
<feature type="region of interest" description="Disordered" evidence="6">
    <location>
        <begin position="1"/>
        <end position="46"/>
    </location>
</feature>
<dbReference type="NCBIfam" id="NF038186">
    <property type="entry name" value="YPDG_rpt"/>
    <property type="match status" value="1"/>
</dbReference>
<keyword evidence="2" id="KW-0134">Cell wall</keyword>
<dbReference type="Pfam" id="PF00746">
    <property type="entry name" value="Gram_pos_anchor"/>
    <property type="match status" value="1"/>
</dbReference>
<keyword evidence="3" id="KW-0964">Secreted</keyword>
<proteinExistence type="predicted"/>
<feature type="non-terminal residue" evidence="8">
    <location>
        <position position="1"/>
    </location>
</feature>
<dbReference type="Proteomes" id="UP001204068">
    <property type="component" value="Unassembled WGS sequence"/>
</dbReference>
<evidence type="ECO:0000256" key="1">
    <source>
        <dbReference type="ARBA" id="ARBA00004168"/>
    </source>
</evidence>
<feature type="domain" description="Gram-positive cocci surface proteins LPxTG" evidence="7">
    <location>
        <begin position="153"/>
        <end position="190"/>
    </location>
</feature>
<dbReference type="RefSeq" id="WP_257099568.1">
    <property type="nucleotide sequence ID" value="NZ_JANILD010000005.1"/>
</dbReference>
<evidence type="ECO:0000256" key="4">
    <source>
        <dbReference type="ARBA" id="ARBA00022729"/>
    </source>
</evidence>
<evidence type="ECO:0000313" key="8">
    <source>
        <dbReference type="EMBL" id="MCQ9304320.1"/>
    </source>
</evidence>
<accession>A0AAW5LGS6</accession>
<evidence type="ECO:0000256" key="5">
    <source>
        <dbReference type="ARBA" id="ARBA00023088"/>
    </source>
</evidence>
<dbReference type="EMBL" id="JANILD010000005">
    <property type="protein sequence ID" value="MCQ9304320.1"/>
    <property type="molecule type" value="Genomic_DNA"/>
</dbReference>
<dbReference type="InterPro" id="IPR019931">
    <property type="entry name" value="LPXTG_anchor"/>
</dbReference>
<keyword evidence="4" id="KW-0732">Signal</keyword>
<dbReference type="Pfam" id="PF18957">
    <property type="entry name" value="RibLong"/>
    <property type="match status" value="1"/>
</dbReference>
<keyword evidence="5" id="KW-0572">Peptidoglycan-anchor</keyword>
<feature type="compositionally biased region" description="Polar residues" evidence="6">
    <location>
        <begin position="8"/>
        <end position="22"/>
    </location>
</feature>
<name>A0AAW5LGS6_MAMSC</name>